<dbReference type="SUPFAM" id="SSF55856">
    <property type="entry name" value="Cytochrome b5-like heme/steroid binding domain"/>
    <property type="match status" value="2"/>
</dbReference>
<dbReference type="Proteomes" id="UP001273166">
    <property type="component" value="Unassembled WGS sequence"/>
</dbReference>
<evidence type="ECO:0000313" key="8">
    <source>
        <dbReference type="Proteomes" id="UP001273166"/>
    </source>
</evidence>
<feature type="region of interest" description="Disordered" evidence="5">
    <location>
        <begin position="1275"/>
        <end position="1313"/>
    </location>
</feature>
<evidence type="ECO:0000256" key="2">
    <source>
        <dbReference type="ARBA" id="ARBA00022723"/>
    </source>
</evidence>
<comment type="caution">
    <text evidence="7">The sequence shown here is derived from an EMBL/GenBank/DDBJ whole genome shotgun (WGS) entry which is preliminary data.</text>
</comment>
<keyword evidence="8" id="KW-1185">Reference proteome</keyword>
<dbReference type="InterPro" id="IPR018506">
    <property type="entry name" value="Cyt_B5_heme-BS"/>
</dbReference>
<dbReference type="Pfam" id="PF00173">
    <property type="entry name" value="Cyt-b5"/>
    <property type="match status" value="1"/>
</dbReference>
<feature type="region of interest" description="Disordered" evidence="5">
    <location>
        <begin position="1"/>
        <end position="69"/>
    </location>
</feature>
<keyword evidence="1" id="KW-0349">Heme</keyword>
<dbReference type="GO" id="GO:0020037">
    <property type="term" value="F:heme binding"/>
    <property type="evidence" value="ECO:0007669"/>
    <property type="project" value="InterPro"/>
</dbReference>
<evidence type="ECO:0000256" key="4">
    <source>
        <dbReference type="ARBA" id="ARBA00038168"/>
    </source>
</evidence>
<keyword evidence="2" id="KW-0479">Metal-binding</keyword>
<evidence type="ECO:0000259" key="6">
    <source>
        <dbReference type="PROSITE" id="PS50255"/>
    </source>
</evidence>
<proteinExistence type="inferred from homology"/>
<evidence type="ECO:0000256" key="3">
    <source>
        <dbReference type="ARBA" id="ARBA00023004"/>
    </source>
</evidence>
<name>A0AAJ0M376_9PEZI</name>
<feature type="compositionally biased region" description="Basic residues" evidence="5">
    <location>
        <begin position="1302"/>
        <end position="1313"/>
    </location>
</feature>
<dbReference type="SMART" id="SM01117">
    <property type="entry name" value="Cyt-b5"/>
    <property type="match status" value="2"/>
</dbReference>
<keyword evidence="3" id="KW-0408">Iron</keyword>
<dbReference type="PROSITE" id="PS00191">
    <property type="entry name" value="CYTOCHROME_B5_1"/>
    <property type="match status" value="1"/>
</dbReference>
<dbReference type="InterPro" id="IPR001199">
    <property type="entry name" value="Cyt_B5-like_heme/steroid-bd"/>
</dbReference>
<dbReference type="InterPro" id="IPR036400">
    <property type="entry name" value="Cyt_B5-like_heme/steroid_sf"/>
</dbReference>
<comment type="similarity">
    <text evidence="4">Belongs to the cytochrome b5 family.</text>
</comment>
<feature type="domain" description="Cytochrome b5 heme-binding" evidence="6">
    <location>
        <begin position="994"/>
        <end position="1072"/>
    </location>
</feature>
<dbReference type="InterPro" id="IPR050668">
    <property type="entry name" value="Cytochrome_b5"/>
</dbReference>
<reference evidence="7" key="2">
    <citation type="submission" date="2023-06" db="EMBL/GenBank/DDBJ databases">
        <authorList>
            <consortium name="Lawrence Berkeley National Laboratory"/>
            <person name="Mondo S.J."/>
            <person name="Hensen N."/>
            <person name="Bonometti L."/>
            <person name="Westerberg I."/>
            <person name="Brannstrom I.O."/>
            <person name="Guillou S."/>
            <person name="Cros-Aarteil S."/>
            <person name="Calhoun S."/>
            <person name="Haridas S."/>
            <person name="Kuo A."/>
            <person name="Pangilinan J."/>
            <person name="Riley R."/>
            <person name="Labutti K."/>
            <person name="Andreopoulos B."/>
            <person name="Lipzen A."/>
            <person name="Chen C."/>
            <person name="Yanf M."/>
            <person name="Daum C."/>
            <person name="Ng V."/>
            <person name="Clum A."/>
            <person name="Steindorff A."/>
            <person name="Ohm R."/>
            <person name="Martin F."/>
            <person name="Silar P."/>
            <person name="Natvig D."/>
            <person name="Lalanne C."/>
            <person name="Gautier V."/>
            <person name="Ament-Velasquez S.L."/>
            <person name="Kruys A."/>
            <person name="Hutchinson M.I."/>
            <person name="Powell A.J."/>
            <person name="Barry K."/>
            <person name="Miller A.N."/>
            <person name="Grigoriev I.V."/>
            <person name="Debuchy R."/>
            <person name="Gladieux P."/>
            <person name="Thoren M.H."/>
            <person name="Johannesson H."/>
        </authorList>
    </citation>
    <scope>NUCLEOTIDE SEQUENCE</scope>
    <source>
        <strain evidence="7">CBS 333.67</strain>
    </source>
</reference>
<evidence type="ECO:0000256" key="1">
    <source>
        <dbReference type="ARBA" id="ARBA00022617"/>
    </source>
</evidence>
<evidence type="ECO:0000256" key="5">
    <source>
        <dbReference type="SAM" id="MobiDB-lite"/>
    </source>
</evidence>
<sequence length="1313" mass="148811">MNVQPAGNAPQRPPPSPWLQKFGRPHGTVIHSGQSNLRHSGLAPMFPQLDPTCHADSLPSDPIPRPPDHELDELFTTERTQIDANLGLTTWEMGTLHEHLVNGWPGGHRSDDPPMPHILEQGYGVDVDEDLWHPVFAKGKWYDFRVPILDRKFLSGSLDGIAPDDVWSVDVPRVWKELRVPLELANRWLRHMAKGRWLNHVVHEDREEWMQATPRPSFVPPPGYSPSPGEANQEQFEPSLGPNGKPWRIPARGKVTDYDSDVTLMEIANRLRSKHIWTFVDDGHHKKDGDDSDELYGRTIREYNRDEEPPQGTPHPERPRPVIVTYIHVSPLRVLLNPASTLSERCHSTWCLAMTILHELMHAINAATHDSWRDMGFEPFYGNEWASELGQSAINSFFGGDVSEAPKIQTPGKPGHKYGLATVDFPAPPGVESLIAINNVPVIHLGQVTQTYPLPTAWVSSTLLQSFYETAAQKYGLAAFQAPKLFASRKVWRGFYFRVHRAQPLPNPSSLVAPSTAADPGLSQPLRDTHNALLARRRVYDRIRPWYPSEYYRWQLTPYANVACRAIIKKFSAAVQRSRRIADSDGAERDGARAVSGIYHYLNDHQMRRGLDEPWPRTMWFYAALTAMMRAVLPGRETTVGRDHPFRVAKNVWFPSQACVQARNNRWEPPATRNVYQGSSRMYYMYERHPGGVNNRIWLLEQARDIVRGQIAVSPVPTPLAYALETEVQRLLQEAAFEVVDNDEWLDWEFELPPYTTDIVTAHEDAQQGMFLVPWQGFPGGWPQPGDQDLELSPRAPQMQAMAARVVLEGYRAPGRRGTRRPTTYFTVSEVGEMMSDDRTGPNWALLRDGQGGYDVFDLSDILTEDPAIDLGTILAWSSLGRVIVSSEIIAAIQADDQRPLGKLLTWRHLQEVHEHDGKDGRDLWCVIGQFIYDITYFPFHSDKEKQALIALTAGEEPQAEVLDALNMPGLFKRLAPYICGFVRQSAPSAPARERIFTRAELKRYIYPEIGMYCEIDGHVYDLGRYLQSHPGGAEILRQYAGTDATEAFRNAHGDWASTLKAHSALRVGRIVEGRNPSDRLDDEEIVLFSEVFLIRELIADYEALYDDLRPFGGTDATQALKEMDALGALRQLLSMKHLVCAKVLVPRRRITDAELQKRNRLPDKSERRKRPRADDTKWRAWISVAEMPGTSMSEGLRRVYDVTIPMMYGGAELEDKLRPWLGKDVEDEELAARLEAHYTGFIIGEIVRPGSAADIGQRHGADAARKAQILGSRHRWGRRGLGSSRRRTGAQDNDDRETARRSNKRSKLRSRW</sequence>
<feature type="compositionally biased region" description="Basic residues" evidence="5">
    <location>
        <begin position="1275"/>
        <end position="1289"/>
    </location>
</feature>
<feature type="region of interest" description="Disordered" evidence="5">
    <location>
        <begin position="220"/>
        <end position="252"/>
    </location>
</feature>
<dbReference type="Gene3D" id="3.10.120.10">
    <property type="entry name" value="Cytochrome b5-like heme/steroid binding domain"/>
    <property type="match status" value="1"/>
</dbReference>
<reference evidence="7" key="1">
    <citation type="journal article" date="2023" name="Mol. Phylogenet. Evol.">
        <title>Genome-scale phylogeny and comparative genomics of the fungal order Sordariales.</title>
        <authorList>
            <person name="Hensen N."/>
            <person name="Bonometti L."/>
            <person name="Westerberg I."/>
            <person name="Brannstrom I.O."/>
            <person name="Guillou S."/>
            <person name="Cros-Aarteil S."/>
            <person name="Calhoun S."/>
            <person name="Haridas S."/>
            <person name="Kuo A."/>
            <person name="Mondo S."/>
            <person name="Pangilinan J."/>
            <person name="Riley R."/>
            <person name="LaButti K."/>
            <person name="Andreopoulos B."/>
            <person name="Lipzen A."/>
            <person name="Chen C."/>
            <person name="Yan M."/>
            <person name="Daum C."/>
            <person name="Ng V."/>
            <person name="Clum A."/>
            <person name="Steindorff A."/>
            <person name="Ohm R.A."/>
            <person name="Martin F."/>
            <person name="Silar P."/>
            <person name="Natvig D.O."/>
            <person name="Lalanne C."/>
            <person name="Gautier V."/>
            <person name="Ament-Velasquez S.L."/>
            <person name="Kruys A."/>
            <person name="Hutchinson M.I."/>
            <person name="Powell A.J."/>
            <person name="Barry K."/>
            <person name="Miller A.N."/>
            <person name="Grigoriev I.V."/>
            <person name="Debuchy R."/>
            <person name="Gladieux P."/>
            <person name="Hiltunen Thoren M."/>
            <person name="Johannesson H."/>
        </authorList>
    </citation>
    <scope>NUCLEOTIDE SEQUENCE</scope>
    <source>
        <strain evidence="7">CBS 333.67</strain>
    </source>
</reference>
<dbReference type="EMBL" id="JAUDZG010000003">
    <property type="protein sequence ID" value="KAK3307400.1"/>
    <property type="molecule type" value="Genomic_DNA"/>
</dbReference>
<dbReference type="GO" id="GO:0046872">
    <property type="term" value="F:metal ion binding"/>
    <property type="evidence" value="ECO:0007669"/>
    <property type="project" value="UniProtKB-KW"/>
</dbReference>
<dbReference type="PANTHER" id="PTHR19359">
    <property type="entry name" value="CYTOCHROME B5"/>
    <property type="match status" value="1"/>
</dbReference>
<protein>
    <recommendedName>
        <fullName evidence="6">Cytochrome b5 heme-binding domain-containing protein</fullName>
    </recommendedName>
</protein>
<accession>A0AAJ0M376</accession>
<organism evidence="7 8">
    <name type="scientific">Chaetomium strumarium</name>
    <dbReference type="NCBI Taxonomy" id="1170767"/>
    <lineage>
        <taxon>Eukaryota</taxon>
        <taxon>Fungi</taxon>
        <taxon>Dikarya</taxon>
        <taxon>Ascomycota</taxon>
        <taxon>Pezizomycotina</taxon>
        <taxon>Sordariomycetes</taxon>
        <taxon>Sordariomycetidae</taxon>
        <taxon>Sordariales</taxon>
        <taxon>Chaetomiaceae</taxon>
        <taxon>Chaetomium</taxon>
    </lineage>
</organism>
<dbReference type="RefSeq" id="XP_062723180.1">
    <property type="nucleotide sequence ID" value="XM_062862258.1"/>
</dbReference>
<dbReference type="GeneID" id="87881087"/>
<dbReference type="PROSITE" id="PS50255">
    <property type="entry name" value="CYTOCHROME_B5_2"/>
    <property type="match status" value="1"/>
</dbReference>
<dbReference type="GO" id="GO:0016020">
    <property type="term" value="C:membrane"/>
    <property type="evidence" value="ECO:0007669"/>
    <property type="project" value="TreeGrafter"/>
</dbReference>
<evidence type="ECO:0000313" key="7">
    <source>
        <dbReference type="EMBL" id="KAK3307400.1"/>
    </source>
</evidence>
<gene>
    <name evidence="7" type="ORF">B0T15DRAFT_177191</name>
</gene>